<dbReference type="PANTHER" id="PTHR23111:SF23">
    <property type="entry name" value="RAN BP2_NZF ZINC FINGER-LIKE SUPERFAMILY PROTEIN"/>
    <property type="match status" value="1"/>
</dbReference>
<evidence type="ECO:0000256" key="2">
    <source>
        <dbReference type="ARBA" id="ARBA00022723"/>
    </source>
</evidence>
<evidence type="ECO:0000256" key="9">
    <source>
        <dbReference type="SAM" id="MobiDB-lite"/>
    </source>
</evidence>
<dbReference type="Pfam" id="PF00641">
    <property type="entry name" value="Zn_ribbon_RanBP"/>
    <property type="match status" value="2"/>
</dbReference>
<feature type="region of interest" description="Disordered" evidence="9">
    <location>
        <begin position="296"/>
        <end position="321"/>
    </location>
</feature>
<evidence type="ECO:0000256" key="4">
    <source>
        <dbReference type="ARBA" id="ARBA00022833"/>
    </source>
</evidence>
<feature type="domain" description="RanBP2-type" evidence="10">
    <location>
        <begin position="561"/>
        <end position="590"/>
    </location>
</feature>
<keyword evidence="3 8" id="KW-0863">Zinc-finger</keyword>
<dbReference type="Pfam" id="PF10497">
    <property type="entry name" value="zf-4CXXC_R1"/>
    <property type="match status" value="1"/>
</dbReference>
<dbReference type="Gene3D" id="4.10.1060.10">
    <property type="entry name" value="Zinc finger, RanBP2-type"/>
    <property type="match status" value="3"/>
</dbReference>
<dbReference type="Proteomes" id="UP001231189">
    <property type="component" value="Unassembled WGS sequence"/>
</dbReference>
<feature type="domain" description="RanBP2-type" evidence="10">
    <location>
        <begin position="517"/>
        <end position="546"/>
    </location>
</feature>
<evidence type="ECO:0000256" key="1">
    <source>
        <dbReference type="ARBA" id="ARBA00004123"/>
    </source>
</evidence>
<gene>
    <name evidence="11" type="ORF">QYE76_062890</name>
</gene>
<dbReference type="SUPFAM" id="SSF90209">
    <property type="entry name" value="Ran binding protein zinc finger-like"/>
    <property type="match status" value="2"/>
</dbReference>
<feature type="compositionally biased region" description="Basic and acidic residues" evidence="9">
    <location>
        <begin position="714"/>
        <end position="725"/>
    </location>
</feature>
<dbReference type="PROSITE" id="PS01358">
    <property type="entry name" value="ZF_RANBP2_1"/>
    <property type="match status" value="3"/>
</dbReference>
<evidence type="ECO:0000256" key="8">
    <source>
        <dbReference type="PROSITE-ProRule" id="PRU00322"/>
    </source>
</evidence>
<proteinExistence type="predicted"/>
<feature type="region of interest" description="Disordered" evidence="9">
    <location>
        <begin position="660"/>
        <end position="688"/>
    </location>
</feature>
<comment type="caution">
    <text evidence="11">The sequence shown here is derived from an EMBL/GenBank/DDBJ whole genome shotgun (WGS) entry which is preliminary data.</text>
</comment>
<evidence type="ECO:0000313" key="11">
    <source>
        <dbReference type="EMBL" id="KAK1645085.1"/>
    </source>
</evidence>
<protein>
    <recommendedName>
        <fullName evidence="10">RanBP2-type domain-containing protein</fullName>
    </recommendedName>
</protein>
<dbReference type="InterPro" id="IPR018866">
    <property type="entry name" value="Znf-4CXXC_R1"/>
</dbReference>
<dbReference type="GO" id="GO:0003729">
    <property type="term" value="F:mRNA binding"/>
    <property type="evidence" value="ECO:0007669"/>
    <property type="project" value="TreeGrafter"/>
</dbReference>
<keyword evidence="2" id="KW-0479">Metal-binding</keyword>
<evidence type="ECO:0000259" key="10">
    <source>
        <dbReference type="PROSITE" id="PS50199"/>
    </source>
</evidence>
<dbReference type="SMART" id="SM00547">
    <property type="entry name" value="ZnF_RBZ"/>
    <property type="match status" value="3"/>
</dbReference>
<keyword evidence="6" id="KW-0804">Transcription</keyword>
<dbReference type="EMBL" id="JAUUTY010000004">
    <property type="protein sequence ID" value="KAK1645085.1"/>
    <property type="molecule type" value="Genomic_DNA"/>
</dbReference>
<dbReference type="PROSITE" id="PS50199">
    <property type="entry name" value="ZF_RANBP2_2"/>
    <property type="match status" value="3"/>
</dbReference>
<keyword evidence="5" id="KW-0805">Transcription regulation</keyword>
<dbReference type="GO" id="GO:0005634">
    <property type="term" value="C:nucleus"/>
    <property type="evidence" value="ECO:0007669"/>
    <property type="project" value="UniProtKB-SubCell"/>
</dbReference>
<accession>A0AAD8S4L9</accession>
<feature type="region of interest" description="Disordered" evidence="9">
    <location>
        <begin position="44"/>
        <end position="112"/>
    </location>
</feature>
<evidence type="ECO:0000313" key="12">
    <source>
        <dbReference type="Proteomes" id="UP001231189"/>
    </source>
</evidence>
<dbReference type="InterPro" id="IPR001876">
    <property type="entry name" value="Znf_RanBP2"/>
</dbReference>
<dbReference type="InterPro" id="IPR036443">
    <property type="entry name" value="Znf_RanBP2_sf"/>
</dbReference>
<evidence type="ECO:0000256" key="3">
    <source>
        <dbReference type="ARBA" id="ARBA00022771"/>
    </source>
</evidence>
<comment type="subcellular location">
    <subcellularLocation>
        <location evidence="1">Nucleus</location>
    </subcellularLocation>
</comment>
<name>A0AAD8S4L9_LOLMU</name>
<dbReference type="AlphaFoldDB" id="A0AAD8S4L9"/>
<evidence type="ECO:0000256" key="5">
    <source>
        <dbReference type="ARBA" id="ARBA00023015"/>
    </source>
</evidence>
<organism evidence="11 12">
    <name type="scientific">Lolium multiflorum</name>
    <name type="common">Italian ryegrass</name>
    <name type="synonym">Lolium perenne subsp. multiflorum</name>
    <dbReference type="NCBI Taxonomy" id="4521"/>
    <lineage>
        <taxon>Eukaryota</taxon>
        <taxon>Viridiplantae</taxon>
        <taxon>Streptophyta</taxon>
        <taxon>Embryophyta</taxon>
        <taxon>Tracheophyta</taxon>
        <taxon>Spermatophyta</taxon>
        <taxon>Magnoliopsida</taxon>
        <taxon>Liliopsida</taxon>
        <taxon>Poales</taxon>
        <taxon>Poaceae</taxon>
        <taxon>BOP clade</taxon>
        <taxon>Pooideae</taxon>
        <taxon>Poodae</taxon>
        <taxon>Poeae</taxon>
        <taxon>Poeae Chloroplast Group 2 (Poeae type)</taxon>
        <taxon>Loliodinae</taxon>
        <taxon>Loliinae</taxon>
        <taxon>Lolium</taxon>
    </lineage>
</organism>
<dbReference type="GO" id="GO:0008270">
    <property type="term" value="F:zinc ion binding"/>
    <property type="evidence" value="ECO:0007669"/>
    <property type="project" value="UniProtKB-KW"/>
</dbReference>
<sequence>MGRLGDKSDYESIREARISENKARMEMLGLLRCAGELSAIAPSTARRAGSVTPRKTPKPPRVLTPLRRSGRLTAVATPARSESGRRCSPRLNGGLEHLPYREEDTDEDDDDEEKAVVYIDKERLRVLQERRCDSKGRGAVYDPVLGICCHFCRQKKLCGEEGCKRCGEGDFDQPCIGKTECSSCHSTNGILCRACLKVRYGEEMDEVRKNKNWMCPHCVEEKGTKKFWICNSSLCLKKRKIAPTGIAIFQEMHRRLTAAAAATALRRFSSLRPPPPPDRRLAFLRSEIDELDLSCPQTQPPPPPRGQWQVAEQPGSGGACTRDKPVAVDIEHPWPEWVALMELLLQKGHLDPSAFAGGSPSKDSNLIRTACLRFGRERPELIRYLSRWDIQVALRSGCPSIDRKVVNSGKRLRAHVGLDEGEVCSQCNLRGNCERAYVRARKEEVGRTVDVMRILLSYGLDIITGNMGNKACLNKTVKESVKKLLNEAVELDSKGPGSGTEKAAQRVPKGQSVVPTKQGDWNCPKCNFLNFAKNIKCLRCDGEFQERYRLMHEDQDHLPLKKGDWICKRCNFLNFAKNTRCLQCHDKPTNRLLSPGEWECVSCNYLNFKRNALCLRCGWKRPKSLNNPDTDEPHRDLDQNKHPAISFVEDSIQPRKQQILQNKAPLSDEDSDFWSSEEEGDDDNKSSMLPINKEYKFLDSFPIVGGRTAMSQEPLEREKWKEEMSRGNQGLLREVSEESNRSSFCLPRSMEMLESDDDDSEISSWFSSGTRNRNLKKS</sequence>
<feature type="domain" description="RanBP2-type" evidence="10">
    <location>
        <begin position="594"/>
        <end position="623"/>
    </location>
</feature>
<evidence type="ECO:0000256" key="6">
    <source>
        <dbReference type="ARBA" id="ARBA00023163"/>
    </source>
</evidence>
<keyword evidence="4" id="KW-0862">Zinc</keyword>
<dbReference type="PANTHER" id="PTHR23111">
    <property type="entry name" value="ZINC FINGER PROTEIN"/>
    <property type="match status" value="1"/>
</dbReference>
<feature type="region of interest" description="Disordered" evidence="9">
    <location>
        <begin position="712"/>
        <end position="778"/>
    </location>
</feature>
<keyword evidence="12" id="KW-1185">Reference proteome</keyword>
<feature type="compositionally biased region" description="Acidic residues" evidence="9">
    <location>
        <begin position="667"/>
        <end position="682"/>
    </location>
</feature>
<keyword evidence="7" id="KW-0539">Nucleus</keyword>
<feature type="compositionally biased region" description="Acidic residues" evidence="9">
    <location>
        <begin position="103"/>
        <end position="112"/>
    </location>
</feature>
<feature type="region of interest" description="Disordered" evidence="9">
    <location>
        <begin position="492"/>
        <end position="513"/>
    </location>
</feature>
<evidence type="ECO:0000256" key="7">
    <source>
        <dbReference type="ARBA" id="ARBA00023242"/>
    </source>
</evidence>
<reference evidence="11" key="1">
    <citation type="submission" date="2023-07" db="EMBL/GenBank/DDBJ databases">
        <title>A chromosome-level genome assembly of Lolium multiflorum.</title>
        <authorList>
            <person name="Chen Y."/>
            <person name="Copetti D."/>
            <person name="Kolliker R."/>
            <person name="Studer B."/>
        </authorList>
    </citation>
    <scope>NUCLEOTIDE SEQUENCE</scope>
    <source>
        <strain evidence="11">02402/16</strain>
        <tissue evidence="11">Leaf</tissue>
    </source>
</reference>
<dbReference type="GO" id="GO:0005737">
    <property type="term" value="C:cytoplasm"/>
    <property type="evidence" value="ECO:0007669"/>
    <property type="project" value="TreeGrafter"/>
</dbReference>